<protein>
    <submittedName>
        <fullName evidence="1">Uncharacterized protein</fullName>
    </submittedName>
</protein>
<dbReference type="Proteomes" id="UP000683925">
    <property type="component" value="Unassembled WGS sequence"/>
</dbReference>
<keyword evidence="2" id="KW-1185">Reference proteome</keyword>
<gene>
    <name evidence="1" type="ORF">POCTA_138.1.T0520236</name>
</gene>
<proteinExistence type="predicted"/>
<dbReference type="OrthoDB" id="10331697at2759"/>
<comment type="caution">
    <text evidence="1">The sequence shown here is derived from an EMBL/GenBank/DDBJ whole genome shotgun (WGS) entry which is preliminary data.</text>
</comment>
<dbReference type="EMBL" id="CAJJDP010000052">
    <property type="protein sequence ID" value="CAD8168903.1"/>
    <property type="molecule type" value="Genomic_DNA"/>
</dbReference>
<dbReference type="AlphaFoldDB" id="A0A8S1UXH9"/>
<accession>A0A8S1UXH9</accession>
<evidence type="ECO:0000313" key="2">
    <source>
        <dbReference type="Proteomes" id="UP000683925"/>
    </source>
</evidence>
<organism evidence="1 2">
    <name type="scientific">Paramecium octaurelia</name>
    <dbReference type="NCBI Taxonomy" id="43137"/>
    <lineage>
        <taxon>Eukaryota</taxon>
        <taxon>Sar</taxon>
        <taxon>Alveolata</taxon>
        <taxon>Ciliophora</taxon>
        <taxon>Intramacronucleata</taxon>
        <taxon>Oligohymenophorea</taxon>
        <taxon>Peniculida</taxon>
        <taxon>Parameciidae</taxon>
        <taxon>Paramecium</taxon>
    </lineage>
</organism>
<sequence>MNRRIITEVGDSHRKDLKDECNGNEYNFISNKRYLHLKSNVSESAVELKRPSRINPLAFQQENVSIDQTKLYNMAKLSLQGQSEQLKNWQQQDLNLQKKSSYLQKNLDKLEHKIFVTQVIGIKDNEKMETILQVRSIMNAEGRLEQQQRRFQIQNQSVLRMRQRLASCLEQSQERSLSRVNMNFSALTIQRKELINKNSSRVRIRVQQNCCNKEINTN</sequence>
<name>A0A8S1UXH9_PAROT</name>
<evidence type="ECO:0000313" key="1">
    <source>
        <dbReference type="EMBL" id="CAD8168903.1"/>
    </source>
</evidence>
<dbReference type="OMA" id="CCNKEIN"/>
<reference evidence="1" key="1">
    <citation type="submission" date="2021-01" db="EMBL/GenBank/DDBJ databases">
        <authorList>
            <consortium name="Genoscope - CEA"/>
            <person name="William W."/>
        </authorList>
    </citation>
    <scope>NUCLEOTIDE SEQUENCE</scope>
</reference>